<evidence type="ECO:0000313" key="3">
    <source>
        <dbReference type="Proteomes" id="UP000611500"/>
    </source>
</evidence>
<dbReference type="EMBL" id="BNAP01000017">
    <property type="protein sequence ID" value="GHG96603.1"/>
    <property type="molecule type" value="Genomic_DNA"/>
</dbReference>
<gene>
    <name evidence="2" type="ORF">GCM10010961_30940</name>
</gene>
<reference evidence="2" key="1">
    <citation type="journal article" date="2014" name="Int. J. Syst. Evol. Microbiol.">
        <title>Complete genome sequence of Corynebacterium casei LMG S-19264T (=DSM 44701T), isolated from a smear-ripened cheese.</title>
        <authorList>
            <consortium name="US DOE Joint Genome Institute (JGI-PGF)"/>
            <person name="Walter F."/>
            <person name="Albersmeier A."/>
            <person name="Kalinowski J."/>
            <person name="Ruckert C."/>
        </authorList>
    </citation>
    <scope>NUCLEOTIDE SEQUENCE</scope>
    <source>
        <strain evidence="2">CGMCC 1.7081</strain>
    </source>
</reference>
<reference evidence="2" key="2">
    <citation type="submission" date="2020-09" db="EMBL/GenBank/DDBJ databases">
        <authorList>
            <person name="Sun Q."/>
            <person name="Zhou Y."/>
        </authorList>
    </citation>
    <scope>NUCLEOTIDE SEQUENCE</scope>
    <source>
        <strain evidence="2">CGMCC 1.7081</strain>
    </source>
</reference>
<dbReference type="NCBIfam" id="NF003322">
    <property type="entry name" value="PRK04334.1-2"/>
    <property type="match status" value="1"/>
</dbReference>
<dbReference type="Gene3D" id="3.10.520.10">
    <property type="entry name" value="ApbE-like domains"/>
    <property type="match status" value="1"/>
</dbReference>
<dbReference type="InterPro" id="IPR003374">
    <property type="entry name" value="ApbE-like_sf"/>
</dbReference>
<dbReference type="PIRSF" id="PIRSF006421">
    <property type="entry name" value="UCP006421"/>
    <property type="match status" value="1"/>
</dbReference>
<name>A0A8J3HAI2_9RHOB</name>
<organism evidence="2 3">
    <name type="scientific">Pseudodonghicola xiamenensis</name>
    <dbReference type="NCBI Taxonomy" id="337702"/>
    <lineage>
        <taxon>Bacteria</taxon>
        <taxon>Pseudomonadati</taxon>
        <taxon>Pseudomonadota</taxon>
        <taxon>Alphaproteobacteria</taxon>
        <taxon>Rhodobacterales</taxon>
        <taxon>Paracoccaceae</taxon>
        <taxon>Pseudodonghicola</taxon>
    </lineage>
</organism>
<dbReference type="RefSeq" id="WP_084437069.1">
    <property type="nucleotide sequence ID" value="NZ_BNAP01000017.1"/>
</dbReference>
<feature type="region of interest" description="Disordered" evidence="1">
    <location>
        <begin position="277"/>
        <end position="296"/>
    </location>
</feature>
<evidence type="ECO:0000256" key="1">
    <source>
        <dbReference type="SAM" id="MobiDB-lite"/>
    </source>
</evidence>
<evidence type="ECO:0008006" key="4">
    <source>
        <dbReference type="Google" id="ProtNLM"/>
    </source>
</evidence>
<accession>A0A8J3HAI2</accession>
<keyword evidence="3" id="KW-1185">Reference proteome</keyword>
<sequence length="296" mass="30277">MSGPQVAFLPDGRRLHLQHGPIDLILDAEGPGRAAAFEAAIRRFDTVLEELVAELPLLRTPVGARPGGAIARRMHAATRPFAPDFITPMAAVAGAVAEAVLAAMREAGELTRAYVNNGGDLALHLSPGASFTAALAGGTPGRAVIGADMPVRGIATSGRHGRSHSLGIADSVTVLARTAAQADAAATMIANAIDLPGSAKVTRVPARSLAPDSDLGDRLVTVDLVPLSAAEAAFALSRGAAFAEICRDGSLIIAAVLSLAGQSRAVGAAQTLQLKDQTHARLPPAQDDDLHRGYSP</sequence>
<dbReference type="InterPro" id="IPR007183">
    <property type="entry name" value="UPF0280"/>
</dbReference>
<protein>
    <recommendedName>
        <fullName evidence="4">Thiamine biosynthesis protein ApbE</fullName>
    </recommendedName>
</protein>
<evidence type="ECO:0000313" key="2">
    <source>
        <dbReference type="EMBL" id="GHG96603.1"/>
    </source>
</evidence>
<dbReference type="Proteomes" id="UP000611500">
    <property type="component" value="Unassembled WGS sequence"/>
</dbReference>
<proteinExistence type="predicted"/>
<dbReference type="AlphaFoldDB" id="A0A8J3HAI2"/>
<comment type="caution">
    <text evidence="2">The sequence shown here is derived from an EMBL/GenBank/DDBJ whole genome shotgun (WGS) entry which is preliminary data.</text>
</comment>
<dbReference type="SUPFAM" id="SSF143631">
    <property type="entry name" value="ApbE-like"/>
    <property type="match status" value="1"/>
</dbReference>